<dbReference type="Gene3D" id="1.25.40.10">
    <property type="entry name" value="Tetratricopeptide repeat domain"/>
    <property type="match status" value="3"/>
</dbReference>
<organism evidence="2 3">
    <name type="scientific">Phnomibacter ginsenosidimutans</name>
    <dbReference type="NCBI Taxonomy" id="2676868"/>
    <lineage>
        <taxon>Bacteria</taxon>
        <taxon>Pseudomonadati</taxon>
        <taxon>Bacteroidota</taxon>
        <taxon>Chitinophagia</taxon>
        <taxon>Chitinophagales</taxon>
        <taxon>Chitinophagaceae</taxon>
        <taxon>Phnomibacter</taxon>
    </lineage>
</organism>
<dbReference type="EMBL" id="CP046566">
    <property type="protein sequence ID" value="QGW29924.1"/>
    <property type="molecule type" value="Genomic_DNA"/>
</dbReference>
<dbReference type="RefSeq" id="WP_157480608.1">
    <property type="nucleotide sequence ID" value="NZ_CP046566.1"/>
</dbReference>
<dbReference type="Pfam" id="PF14938">
    <property type="entry name" value="SNAP"/>
    <property type="match status" value="1"/>
</dbReference>
<evidence type="ECO:0000313" key="2">
    <source>
        <dbReference type="EMBL" id="QGW29924.1"/>
    </source>
</evidence>
<dbReference type="SUPFAM" id="SSF48452">
    <property type="entry name" value="TPR-like"/>
    <property type="match status" value="4"/>
</dbReference>
<sequence length="870" mass="97803">MCLWILFLPETIVPCLLLRAGSKTGLTMDMQGSVIARYLKAFDKENYNEIAFGRVVALGSSKALLYLGKSMGKKQRPVLKEDLVKFAYRPATAGTIFTELAARGIIFSDLSKVPHYSLTSILQMPNGINEDSLIEDMIAGLKETVEMIMPTTDTSSSLMQPLPAGRYKGKTVIDVMNNATPQDVRDFFYFVLSYPGKYMGYTYKFNETFATWVLNQAPPGSWEYMAQWKQLQTSPDQLQKWMRQKAAVLRKEKLTGMFFDEAVTYSKEDKNDSALLVIKQGLSIAQAINDTVGKASLWQAWAQIYQDNEQYAEAIRCTDSTLRFAAMAANHEYLFAAYFKKAFCLYKNSSYTQGKKLLAEAELQLKKYAGKFSSSDSLDYWRKRYEYEGWIDYSAGNYEQAMANMRKGIAINRQLASASATENIASDYWYIGRIYKEQGFYEKSLQAYDSSYQMYAQLNSDYSMAYTQNDIGRVYYSMGKYTESKRFHNMAYATMMRLEKWDYAGYAKSMMGSNLEMEDSIPASIDAHNAAIELRRKANNKDGQAFSWKQLGKLYERVGQKASALKAYDSAAHFYAAIGDTSQQAQNLLNLGQVYENDKDFRKARVYYEQAADVLKRLQSKSGYIDALSKLGSVTWTIDSVASEKYYTACLQESKVVNDRVNQLYSMINLGALAGRRNDFTAAEKWMQEALPLALATKDPAMEAKCYENIGGLAESRLKVADAFYYYRKASQIYDTLDKPKYLRSQLRLASLMVSSGKADSAAIINKAVIAQAAKSGYSLEQGDALIALAFQYTLQARYTEGLALSDSAERVYALSGNNNSRAAVLGSKALQHMGMGNYEASIRSFALADSIYSIEKMNGTALLLPTILA</sequence>
<keyword evidence="1" id="KW-0802">TPR repeat</keyword>
<dbReference type="Pfam" id="PF13424">
    <property type="entry name" value="TPR_12"/>
    <property type="match status" value="1"/>
</dbReference>
<keyword evidence="3" id="KW-1185">Reference proteome</keyword>
<dbReference type="KEGG" id="fls:GLV81_18975"/>
<dbReference type="Proteomes" id="UP000426027">
    <property type="component" value="Chromosome"/>
</dbReference>
<dbReference type="InterPro" id="IPR011990">
    <property type="entry name" value="TPR-like_helical_dom_sf"/>
</dbReference>
<dbReference type="AlphaFoldDB" id="A0A6I6GBU1"/>
<evidence type="ECO:0000313" key="3">
    <source>
        <dbReference type="Proteomes" id="UP000426027"/>
    </source>
</evidence>
<name>A0A6I6GBU1_9BACT</name>
<feature type="repeat" description="TPR" evidence="1">
    <location>
        <begin position="585"/>
        <end position="618"/>
    </location>
</feature>
<dbReference type="SMART" id="SM00028">
    <property type="entry name" value="TPR"/>
    <property type="match status" value="8"/>
</dbReference>
<proteinExistence type="predicted"/>
<evidence type="ECO:0000256" key="1">
    <source>
        <dbReference type="PROSITE-ProRule" id="PRU00339"/>
    </source>
</evidence>
<dbReference type="PROSITE" id="PS50005">
    <property type="entry name" value="TPR"/>
    <property type="match status" value="1"/>
</dbReference>
<dbReference type="PANTHER" id="PTHR10098">
    <property type="entry name" value="RAPSYN-RELATED"/>
    <property type="match status" value="1"/>
</dbReference>
<dbReference type="Pfam" id="PF13374">
    <property type="entry name" value="TPR_10"/>
    <property type="match status" value="1"/>
</dbReference>
<protein>
    <submittedName>
        <fullName evidence="2">Tetratricopeptide repeat protein</fullName>
    </submittedName>
</protein>
<reference evidence="2 3" key="1">
    <citation type="submission" date="2019-11" db="EMBL/GenBank/DDBJ databases">
        <authorList>
            <person name="Im W.T."/>
        </authorList>
    </citation>
    <scope>NUCLEOTIDE SEQUENCE [LARGE SCALE GENOMIC DNA]</scope>
    <source>
        <strain evidence="2 3">SB-02</strain>
    </source>
</reference>
<gene>
    <name evidence="2" type="ORF">GLV81_18975</name>
</gene>
<accession>A0A6I6GBU1</accession>
<dbReference type="InterPro" id="IPR019734">
    <property type="entry name" value="TPR_rpt"/>
</dbReference>